<evidence type="ECO:0000313" key="3">
    <source>
        <dbReference type="EMBL" id="MEA5442430.1"/>
    </source>
</evidence>
<dbReference type="SUPFAM" id="SSF52402">
    <property type="entry name" value="Adenine nucleotide alpha hydrolases-like"/>
    <property type="match status" value="1"/>
</dbReference>
<dbReference type="EMBL" id="JAYGHY010000018">
    <property type="protein sequence ID" value="MEA5442430.1"/>
    <property type="molecule type" value="Genomic_DNA"/>
</dbReference>
<proteinExistence type="inferred from homology"/>
<dbReference type="Pfam" id="PF00582">
    <property type="entry name" value="Usp"/>
    <property type="match status" value="1"/>
</dbReference>
<evidence type="ECO:0000259" key="2">
    <source>
        <dbReference type="Pfam" id="PF00582"/>
    </source>
</evidence>
<dbReference type="InterPro" id="IPR006016">
    <property type="entry name" value="UspA"/>
</dbReference>
<keyword evidence="4" id="KW-1185">Reference proteome</keyword>
<dbReference type="CDD" id="cd00293">
    <property type="entry name" value="USP-like"/>
    <property type="match status" value="1"/>
</dbReference>
<name>A0ABU5SVR2_9CYAN</name>
<comment type="caution">
    <text evidence="3">The sequence shown here is derived from an EMBL/GenBank/DDBJ whole genome shotgun (WGS) entry which is preliminary data.</text>
</comment>
<protein>
    <submittedName>
        <fullName evidence="3">Universal stress protein</fullName>
    </submittedName>
</protein>
<dbReference type="Proteomes" id="UP001302329">
    <property type="component" value="Unassembled WGS sequence"/>
</dbReference>
<reference evidence="3 4" key="1">
    <citation type="submission" date="2023-12" db="EMBL/GenBank/DDBJ databases">
        <title>Baltic Sea Cyanobacteria.</title>
        <authorList>
            <person name="Delbaje E."/>
            <person name="Fewer D.P."/>
            <person name="Shishido T.K."/>
        </authorList>
    </citation>
    <scope>NUCLEOTIDE SEQUENCE [LARGE SCALE GENOMIC DNA]</scope>
    <source>
        <strain evidence="3 4">UHCC 0281</strain>
    </source>
</reference>
<organism evidence="3 4">
    <name type="scientific">Cyanobium gracile UHCC 0281</name>
    <dbReference type="NCBI Taxonomy" id="3110309"/>
    <lineage>
        <taxon>Bacteria</taxon>
        <taxon>Bacillati</taxon>
        <taxon>Cyanobacteriota</taxon>
        <taxon>Cyanophyceae</taxon>
        <taxon>Synechococcales</taxon>
        <taxon>Prochlorococcaceae</taxon>
        <taxon>Cyanobium</taxon>
    </lineage>
</organism>
<dbReference type="PANTHER" id="PTHR46268:SF15">
    <property type="entry name" value="UNIVERSAL STRESS PROTEIN HP_0031"/>
    <property type="match status" value="1"/>
</dbReference>
<dbReference type="Gene3D" id="3.40.50.620">
    <property type="entry name" value="HUPs"/>
    <property type="match status" value="1"/>
</dbReference>
<dbReference type="RefSeq" id="WP_323356504.1">
    <property type="nucleotide sequence ID" value="NZ_JAYGHY010000018.1"/>
</dbReference>
<accession>A0ABU5SVR2</accession>
<dbReference type="InterPro" id="IPR006015">
    <property type="entry name" value="Universal_stress_UspA"/>
</dbReference>
<gene>
    <name evidence="3" type="ORF">VB739_07690</name>
</gene>
<dbReference type="PANTHER" id="PTHR46268">
    <property type="entry name" value="STRESS RESPONSE PROTEIN NHAX"/>
    <property type="match status" value="1"/>
</dbReference>
<feature type="domain" description="UspA" evidence="2">
    <location>
        <begin position="1"/>
        <end position="151"/>
    </location>
</feature>
<sequence>MFRHLLVPTDGSDLSDGTIRRAVSYARETGATITFLHVLANLAMPPQASIYGDPVLLDPAVVERFSQAERAYATALLDRARAMAEEAGVRCDTAVGDHPVVYEAIIEAASRHGCDLIFMASHGRRGLAGLLLGSETQQVLTHTDLPVLVFRRPVAAEAGSDPELQPAPAAPAS</sequence>
<comment type="similarity">
    <text evidence="1">Belongs to the universal stress protein A family.</text>
</comment>
<dbReference type="InterPro" id="IPR014729">
    <property type="entry name" value="Rossmann-like_a/b/a_fold"/>
</dbReference>
<evidence type="ECO:0000256" key="1">
    <source>
        <dbReference type="ARBA" id="ARBA00008791"/>
    </source>
</evidence>
<dbReference type="PRINTS" id="PR01438">
    <property type="entry name" value="UNVRSLSTRESS"/>
</dbReference>
<evidence type="ECO:0000313" key="4">
    <source>
        <dbReference type="Proteomes" id="UP001302329"/>
    </source>
</evidence>